<feature type="transmembrane region" description="Helical" evidence="1">
    <location>
        <begin position="70"/>
        <end position="89"/>
    </location>
</feature>
<evidence type="ECO:0000313" key="2">
    <source>
        <dbReference type="EMBL" id="SDK24502.1"/>
    </source>
</evidence>
<gene>
    <name evidence="2" type="ORF">SAMN05216257_10258</name>
</gene>
<protein>
    <submittedName>
        <fullName evidence="2">Uncharacterized protein</fullName>
    </submittedName>
</protein>
<accession>A0A1G9AAW3</accession>
<dbReference type="AlphaFoldDB" id="A0A1G9AAW3"/>
<dbReference type="EMBL" id="FNFV01000002">
    <property type="protein sequence ID" value="SDK24502.1"/>
    <property type="molecule type" value="Genomic_DNA"/>
</dbReference>
<feature type="transmembrane region" description="Helical" evidence="1">
    <location>
        <begin position="95"/>
        <end position="116"/>
    </location>
</feature>
<keyword evidence="1" id="KW-0472">Membrane</keyword>
<dbReference type="OrthoDB" id="9808748at2"/>
<name>A0A1G9AAW3_9RHOB</name>
<keyword evidence="3" id="KW-1185">Reference proteome</keyword>
<keyword evidence="1" id="KW-0812">Transmembrane</keyword>
<dbReference type="STRING" id="990712.SAMN05216257_10258"/>
<evidence type="ECO:0000313" key="3">
    <source>
        <dbReference type="Proteomes" id="UP000199328"/>
    </source>
</evidence>
<dbReference type="RefSeq" id="WP_092498533.1">
    <property type="nucleotide sequence ID" value="NZ_FNFV01000002.1"/>
</dbReference>
<reference evidence="3" key="1">
    <citation type="submission" date="2016-10" db="EMBL/GenBank/DDBJ databases">
        <authorList>
            <person name="Varghese N."/>
            <person name="Submissions S."/>
        </authorList>
    </citation>
    <scope>NUCLEOTIDE SEQUENCE [LARGE SCALE GENOMIC DNA]</scope>
    <source>
        <strain evidence="3">CGMCC 1.10789</strain>
    </source>
</reference>
<sequence length="125" mass="13398">MRGTAFLFMITAIVFVLLGMAWGIEMSVRADFKMTPAHAHLNLIGFVIGAVFALYFVVTPQADGGLAKALYALWAVTTVLMVVGIYMAVSQQGEGLAKIASLLGVLTMLMFGWIVLKNGIGRTEA</sequence>
<keyword evidence="1" id="KW-1133">Transmembrane helix</keyword>
<proteinExistence type="predicted"/>
<dbReference type="Proteomes" id="UP000199328">
    <property type="component" value="Unassembled WGS sequence"/>
</dbReference>
<feature type="transmembrane region" description="Helical" evidence="1">
    <location>
        <begin position="39"/>
        <end position="58"/>
    </location>
</feature>
<evidence type="ECO:0000256" key="1">
    <source>
        <dbReference type="SAM" id="Phobius"/>
    </source>
</evidence>
<organism evidence="2 3">
    <name type="scientific">Meinhardsimonia xiamenensis</name>
    <dbReference type="NCBI Taxonomy" id="990712"/>
    <lineage>
        <taxon>Bacteria</taxon>
        <taxon>Pseudomonadati</taxon>
        <taxon>Pseudomonadota</taxon>
        <taxon>Alphaproteobacteria</taxon>
        <taxon>Rhodobacterales</taxon>
        <taxon>Paracoccaceae</taxon>
        <taxon>Meinhardsimonia</taxon>
    </lineage>
</organism>